<dbReference type="EMBL" id="MU003711">
    <property type="protein sequence ID" value="KAF2804946.1"/>
    <property type="molecule type" value="Genomic_DNA"/>
</dbReference>
<organism evidence="3">
    <name type="scientific">Mytilinidion resinicola</name>
    <dbReference type="NCBI Taxonomy" id="574789"/>
    <lineage>
        <taxon>Eukaryota</taxon>
        <taxon>Fungi</taxon>
        <taxon>Dikarya</taxon>
        <taxon>Ascomycota</taxon>
        <taxon>Pezizomycotina</taxon>
        <taxon>Dothideomycetes</taxon>
        <taxon>Pleosporomycetidae</taxon>
        <taxon>Mytilinidiales</taxon>
        <taxon>Mytilinidiaceae</taxon>
        <taxon>Mytilinidion</taxon>
    </lineage>
</organism>
<evidence type="ECO:0000256" key="2">
    <source>
        <dbReference type="SAM" id="Phobius"/>
    </source>
</evidence>
<evidence type="ECO:0000313" key="5">
    <source>
        <dbReference type="RefSeq" id="XP_033571910.1"/>
    </source>
</evidence>
<dbReference type="RefSeq" id="XP_033571910.1">
    <property type="nucleotide sequence ID" value="XM_033722362.1"/>
</dbReference>
<sequence length="275" mass="28879">MPIVESTRTVTLKAHGTSYQLLAANIADITTVFTPPASCATPCYFPNDYSRSDVALIGTACSYSGNDHKECEPGSYNSSATVFPYYSPGLCPHDTMACSPISEIAFAPNVTTQLRARVLLDNPNLLGPERLRHWTLLASSSSAPSASLAAANSSTSASSSSLTSTQQPIFSQSPTTSQPPKGGLSAGAKGGIGIGVVIVVSLIAGGVYLYIRHLKKALKAARDEPEQAKSELPATGKKRVEPVEMGVPSHAAHELAVNEIPVELDGQVVEEARRL</sequence>
<reference evidence="5" key="2">
    <citation type="submission" date="2020-04" db="EMBL/GenBank/DDBJ databases">
        <authorList>
            <consortium name="NCBI Genome Project"/>
        </authorList>
    </citation>
    <scope>NUCLEOTIDE SEQUENCE</scope>
    <source>
        <strain evidence="5">CBS 304.34</strain>
    </source>
</reference>
<feature type="transmembrane region" description="Helical" evidence="2">
    <location>
        <begin position="190"/>
        <end position="211"/>
    </location>
</feature>
<evidence type="ECO:0000256" key="1">
    <source>
        <dbReference type="SAM" id="MobiDB-lite"/>
    </source>
</evidence>
<reference evidence="3 5" key="1">
    <citation type="journal article" date="2020" name="Stud. Mycol.">
        <title>101 Dothideomycetes genomes: a test case for predicting lifestyles and emergence of pathogens.</title>
        <authorList>
            <person name="Haridas S."/>
            <person name="Albert R."/>
            <person name="Binder M."/>
            <person name="Bloem J."/>
            <person name="Labutti K."/>
            <person name="Salamov A."/>
            <person name="Andreopoulos B."/>
            <person name="Baker S."/>
            <person name="Barry K."/>
            <person name="Bills G."/>
            <person name="Bluhm B."/>
            <person name="Cannon C."/>
            <person name="Castanera R."/>
            <person name="Culley D."/>
            <person name="Daum C."/>
            <person name="Ezra D."/>
            <person name="Gonzalez J."/>
            <person name="Henrissat B."/>
            <person name="Kuo A."/>
            <person name="Liang C."/>
            <person name="Lipzen A."/>
            <person name="Lutzoni F."/>
            <person name="Magnuson J."/>
            <person name="Mondo S."/>
            <person name="Nolan M."/>
            <person name="Ohm R."/>
            <person name="Pangilinan J."/>
            <person name="Park H.-J."/>
            <person name="Ramirez L."/>
            <person name="Alfaro M."/>
            <person name="Sun H."/>
            <person name="Tritt A."/>
            <person name="Yoshinaga Y."/>
            <person name="Zwiers L.-H."/>
            <person name="Turgeon B."/>
            <person name="Goodwin S."/>
            <person name="Spatafora J."/>
            <person name="Crous P."/>
            <person name="Grigoriev I."/>
        </authorList>
    </citation>
    <scope>NUCLEOTIDE SEQUENCE</scope>
    <source>
        <strain evidence="3 5">CBS 304.34</strain>
    </source>
</reference>
<accession>A0A6A6Y7Y8</accession>
<keyword evidence="2" id="KW-1133">Transmembrane helix</keyword>
<keyword evidence="4" id="KW-1185">Reference proteome</keyword>
<dbReference type="OrthoDB" id="3946642at2759"/>
<dbReference type="GeneID" id="54463255"/>
<feature type="compositionally biased region" description="Low complexity" evidence="1">
    <location>
        <begin position="156"/>
        <end position="165"/>
    </location>
</feature>
<dbReference type="AlphaFoldDB" id="A0A6A6Y7Y8"/>
<keyword evidence="2" id="KW-0812">Transmembrane</keyword>
<gene>
    <name evidence="3 5" type="ORF">BDZ99DRAFT_480942</name>
</gene>
<feature type="compositionally biased region" description="Polar residues" evidence="1">
    <location>
        <begin position="166"/>
        <end position="179"/>
    </location>
</feature>
<evidence type="ECO:0000313" key="3">
    <source>
        <dbReference type="EMBL" id="KAF2804946.1"/>
    </source>
</evidence>
<name>A0A6A6Y7Y8_9PEZI</name>
<keyword evidence="2" id="KW-0472">Membrane</keyword>
<proteinExistence type="predicted"/>
<reference evidence="5" key="3">
    <citation type="submission" date="2025-04" db="UniProtKB">
        <authorList>
            <consortium name="RefSeq"/>
        </authorList>
    </citation>
    <scope>IDENTIFICATION</scope>
    <source>
        <strain evidence="5">CBS 304.34</strain>
    </source>
</reference>
<feature type="region of interest" description="Disordered" evidence="1">
    <location>
        <begin position="156"/>
        <end position="184"/>
    </location>
</feature>
<dbReference type="Proteomes" id="UP000504636">
    <property type="component" value="Unplaced"/>
</dbReference>
<evidence type="ECO:0000313" key="4">
    <source>
        <dbReference type="Proteomes" id="UP000504636"/>
    </source>
</evidence>
<protein>
    <submittedName>
        <fullName evidence="3 5">Uncharacterized protein</fullName>
    </submittedName>
</protein>